<evidence type="ECO:0000313" key="12">
    <source>
        <dbReference type="EMBL" id="CDS03926.1"/>
    </source>
</evidence>
<reference evidence="12" key="1">
    <citation type="journal article" date="2014" name="Genome Announc.">
        <title>De novo whole-genome sequence and genome annotation of Lichtheimia ramosa.</title>
        <authorList>
            <person name="Linde J."/>
            <person name="Schwartze V."/>
            <person name="Binder U."/>
            <person name="Lass-Florl C."/>
            <person name="Voigt K."/>
            <person name="Horn F."/>
        </authorList>
    </citation>
    <scope>NUCLEOTIDE SEQUENCE</scope>
    <source>
        <strain evidence="12">JMRC FSU:6197</strain>
    </source>
</reference>
<evidence type="ECO:0000256" key="1">
    <source>
        <dbReference type="ARBA" id="ARBA00000868"/>
    </source>
</evidence>
<dbReference type="EMBL" id="LK023314">
    <property type="protein sequence ID" value="CDS03926.1"/>
    <property type="molecule type" value="Genomic_DNA"/>
</dbReference>
<evidence type="ECO:0000256" key="3">
    <source>
        <dbReference type="ARBA" id="ARBA00004496"/>
    </source>
</evidence>
<dbReference type="GO" id="GO:0005737">
    <property type="term" value="C:cytoplasm"/>
    <property type="evidence" value="ECO:0007669"/>
    <property type="project" value="UniProtKB-SubCell"/>
</dbReference>
<dbReference type="GO" id="GO:0006168">
    <property type="term" value="P:adenine salvage"/>
    <property type="evidence" value="ECO:0007669"/>
    <property type="project" value="InterPro"/>
</dbReference>
<organism evidence="12">
    <name type="scientific">Lichtheimia ramosa</name>
    <dbReference type="NCBI Taxonomy" id="688394"/>
    <lineage>
        <taxon>Eukaryota</taxon>
        <taxon>Fungi</taxon>
        <taxon>Fungi incertae sedis</taxon>
        <taxon>Mucoromycota</taxon>
        <taxon>Mucoromycotina</taxon>
        <taxon>Mucoromycetes</taxon>
        <taxon>Mucorales</taxon>
        <taxon>Lichtheimiaceae</taxon>
        <taxon>Lichtheimia</taxon>
    </lineage>
</organism>
<dbReference type="UniPathway" id="UPA00588">
    <property type="reaction ID" value="UER00646"/>
</dbReference>
<comment type="catalytic activity">
    <reaction evidence="1">
        <text>AMP + diphosphate = 5-phospho-alpha-D-ribose 1-diphosphate + adenine</text>
        <dbReference type="Rhea" id="RHEA:16609"/>
        <dbReference type="ChEBI" id="CHEBI:16708"/>
        <dbReference type="ChEBI" id="CHEBI:33019"/>
        <dbReference type="ChEBI" id="CHEBI:58017"/>
        <dbReference type="ChEBI" id="CHEBI:456215"/>
        <dbReference type="EC" id="2.4.2.7"/>
    </reaction>
</comment>
<dbReference type="AlphaFoldDB" id="A0A077WA71"/>
<name>A0A077WA71_9FUNG</name>
<dbReference type="HAMAP" id="MF_00004">
    <property type="entry name" value="Aden_phosphoribosyltr"/>
    <property type="match status" value="1"/>
</dbReference>
<dbReference type="GO" id="GO:0006166">
    <property type="term" value="P:purine ribonucleoside salvage"/>
    <property type="evidence" value="ECO:0007669"/>
    <property type="project" value="UniProtKB-KW"/>
</dbReference>
<dbReference type="PANTHER" id="PTHR32315:SF3">
    <property type="entry name" value="ADENINE PHOSPHORIBOSYLTRANSFERASE"/>
    <property type="match status" value="1"/>
</dbReference>
<dbReference type="InterPro" id="IPR000836">
    <property type="entry name" value="PRTase_dom"/>
</dbReference>
<keyword evidence="10" id="KW-0660">Purine salvage</keyword>
<evidence type="ECO:0000256" key="6">
    <source>
        <dbReference type="ARBA" id="ARBA00011893"/>
    </source>
</evidence>
<comment type="subcellular location">
    <subcellularLocation>
        <location evidence="3">Cytoplasm</location>
    </subcellularLocation>
</comment>
<dbReference type="NCBIfam" id="NF002636">
    <property type="entry name" value="PRK02304.1-5"/>
    <property type="match status" value="1"/>
</dbReference>
<comment type="pathway">
    <text evidence="4">Purine metabolism; AMP biosynthesis via salvage pathway; AMP from adenine: step 1/1.</text>
</comment>
<proteinExistence type="inferred from homology"/>
<dbReference type="PANTHER" id="PTHR32315">
    <property type="entry name" value="ADENINE PHOSPHORIBOSYLTRANSFERASE"/>
    <property type="match status" value="1"/>
</dbReference>
<evidence type="ECO:0000259" key="11">
    <source>
        <dbReference type="Pfam" id="PF00156"/>
    </source>
</evidence>
<comment type="similarity">
    <text evidence="5">Belongs to the purine/pyrimidine phosphoribosyltransferase family.</text>
</comment>
<dbReference type="GO" id="GO:0044209">
    <property type="term" value="P:AMP salvage"/>
    <property type="evidence" value="ECO:0007669"/>
    <property type="project" value="UniProtKB-UniPathway"/>
</dbReference>
<evidence type="ECO:0000256" key="10">
    <source>
        <dbReference type="ARBA" id="ARBA00022726"/>
    </source>
</evidence>
<evidence type="ECO:0000256" key="2">
    <source>
        <dbReference type="ARBA" id="ARBA00003968"/>
    </source>
</evidence>
<keyword evidence="8" id="KW-0328">Glycosyltransferase</keyword>
<dbReference type="InterPro" id="IPR050054">
    <property type="entry name" value="UPRTase/APRTase"/>
</dbReference>
<dbReference type="EC" id="2.4.2.7" evidence="6"/>
<dbReference type="InterPro" id="IPR005764">
    <property type="entry name" value="Ade_phspho_trans"/>
</dbReference>
<evidence type="ECO:0000256" key="5">
    <source>
        <dbReference type="ARBA" id="ARBA00008391"/>
    </source>
</evidence>
<dbReference type="GO" id="GO:0016208">
    <property type="term" value="F:AMP binding"/>
    <property type="evidence" value="ECO:0007669"/>
    <property type="project" value="TreeGrafter"/>
</dbReference>
<evidence type="ECO:0000256" key="8">
    <source>
        <dbReference type="ARBA" id="ARBA00022676"/>
    </source>
</evidence>
<keyword evidence="9" id="KW-0808">Transferase</keyword>
<feature type="domain" description="Phosphoribosyltransferase" evidence="11">
    <location>
        <begin position="49"/>
        <end position="164"/>
    </location>
</feature>
<keyword evidence="7" id="KW-0963">Cytoplasm</keyword>
<evidence type="ECO:0000256" key="4">
    <source>
        <dbReference type="ARBA" id="ARBA00004659"/>
    </source>
</evidence>
<accession>A0A077WA71</accession>
<evidence type="ECO:0000256" key="9">
    <source>
        <dbReference type="ARBA" id="ARBA00022679"/>
    </source>
</evidence>
<dbReference type="Gene3D" id="3.40.50.2020">
    <property type="match status" value="1"/>
</dbReference>
<protein>
    <recommendedName>
        <fullName evidence="6">adenine phosphoribosyltransferase</fullName>
        <ecNumber evidence="6">2.4.2.7</ecNumber>
    </recommendedName>
</protein>
<dbReference type="InterPro" id="IPR029057">
    <property type="entry name" value="PRTase-like"/>
</dbReference>
<dbReference type="GO" id="GO:0003999">
    <property type="term" value="F:adenine phosphoribosyltransferase activity"/>
    <property type="evidence" value="ECO:0007669"/>
    <property type="project" value="UniProtKB-EC"/>
</dbReference>
<dbReference type="GO" id="GO:0002055">
    <property type="term" value="F:adenine binding"/>
    <property type="evidence" value="ECO:0007669"/>
    <property type="project" value="TreeGrafter"/>
</dbReference>
<dbReference type="Pfam" id="PF00156">
    <property type="entry name" value="Pribosyltran"/>
    <property type="match status" value="1"/>
</dbReference>
<dbReference type="FunFam" id="3.40.50.2020:FF:000021">
    <property type="entry name" value="Adenine phosphoribosyltransferase"/>
    <property type="match status" value="1"/>
</dbReference>
<comment type="function">
    <text evidence="2">Catalyzes a salvage reaction resulting in the formation of AMP, that is energically less costly than de novo synthesis.</text>
</comment>
<dbReference type="OrthoDB" id="668540at2759"/>
<gene>
    <name evidence="12" type="ORF">LRAMOSA06882</name>
</gene>
<dbReference type="CDD" id="cd06223">
    <property type="entry name" value="PRTases_typeI"/>
    <property type="match status" value="1"/>
</dbReference>
<dbReference type="SUPFAM" id="SSF53271">
    <property type="entry name" value="PRTase-like"/>
    <property type="match status" value="1"/>
</dbReference>
<evidence type="ECO:0000256" key="7">
    <source>
        <dbReference type="ARBA" id="ARBA00022490"/>
    </source>
</evidence>
<sequence length="185" mass="20213">MGLLSDAKAKQPFRDLDSIYDLMVEYQDFPKPGQPFVDVFPILRDPQALQVIVNRFVDHLRDKQVDVIVGLEARGFVLGPAVAISLGIPFVPIRKKNKLPGECFSVSYEKEYGPDVLEIQKGSISSGARVVTMDDVLATGGTAQAAEKLIRMMGAVPIEANVILEGKILKGADLLEAPVFSLFQI</sequence>